<dbReference type="Gene3D" id="3.10.100.10">
    <property type="entry name" value="Mannose-Binding Protein A, subunit A"/>
    <property type="match status" value="1"/>
</dbReference>
<dbReference type="FunFam" id="3.10.100.10:FF:000087">
    <property type="entry name" value="Snaclec rhodocetin subunit delta"/>
    <property type="match status" value="1"/>
</dbReference>
<dbReference type="EMBL" id="GEHL01006911">
    <property type="protein sequence ID" value="JAS03143.1"/>
    <property type="molecule type" value="Transcribed_RNA"/>
</dbReference>
<dbReference type="Pfam" id="PF00059">
    <property type="entry name" value="Lectin_C"/>
    <property type="match status" value="1"/>
</dbReference>
<dbReference type="SUPFAM" id="SSF56436">
    <property type="entry name" value="C-type lectin-like"/>
    <property type="match status" value="1"/>
</dbReference>
<evidence type="ECO:0000256" key="1">
    <source>
        <dbReference type="ARBA" id="ARBA00004613"/>
    </source>
</evidence>
<dbReference type="InterPro" id="IPR016187">
    <property type="entry name" value="CTDL_fold"/>
</dbReference>
<dbReference type="InterPro" id="IPR001304">
    <property type="entry name" value="C-type_lectin-like"/>
</dbReference>
<keyword evidence="4" id="KW-0732">Signal</keyword>
<evidence type="ECO:0000256" key="3">
    <source>
        <dbReference type="ARBA" id="ARBA00023157"/>
    </source>
</evidence>
<dbReference type="PROSITE" id="PS50041">
    <property type="entry name" value="C_TYPE_LECTIN_2"/>
    <property type="match status" value="1"/>
</dbReference>
<evidence type="ECO:0000313" key="6">
    <source>
        <dbReference type="EMBL" id="JAS03143.1"/>
    </source>
</evidence>
<evidence type="ECO:0000259" key="5">
    <source>
        <dbReference type="PROSITE" id="PS50041"/>
    </source>
</evidence>
<dbReference type="PROSITE" id="PS00615">
    <property type="entry name" value="C_TYPE_LECTIN_1"/>
    <property type="match status" value="1"/>
</dbReference>
<reference evidence="6" key="1">
    <citation type="submission" date="2016-03" db="EMBL/GenBank/DDBJ databases">
        <title>Trends in the evolution of snake toxins underscored by an integrative omics approach to profile the venom of the colubrid Phalotris mertensi.</title>
        <authorList>
            <person name="Campos P.F."/>
            <person name="Silva D.A."/>
            <person name="Zelanis A."/>
            <person name="Paes Leme A.F."/>
            <person name="Rocha M.M."/>
            <person name="Menezes M.C."/>
            <person name="Serrano S.M."/>
            <person name="Junqueira de Azevedo I.L."/>
        </authorList>
    </citation>
    <scope>NUCLEOTIDE SEQUENCE</scope>
    <source>
        <strain evidence="6">Eukaryotic</strain>
        <tissue evidence="6">Venom gland</tissue>
    </source>
</reference>
<evidence type="ECO:0000256" key="4">
    <source>
        <dbReference type="SAM" id="SignalP"/>
    </source>
</evidence>
<comment type="subcellular location">
    <subcellularLocation>
        <location evidence="1">Secreted</location>
    </subcellularLocation>
</comment>
<feature type="chain" id="PRO_5008116155" evidence="4">
    <location>
        <begin position="24"/>
        <end position="160"/>
    </location>
</feature>
<accession>A0A182C5Y5</accession>
<organism evidence="6">
    <name type="scientific">Phalotris mertensi</name>
    <dbReference type="NCBI Taxonomy" id="1260334"/>
    <lineage>
        <taxon>Eukaryota</taxon>
        <taxon>Metazoa</taxon>
        <taxon>Chordata</taxon>
        <taxon>Craniata</taxon>
        <taxon>Vertebrata</taxon>
        <taxon>Euteleostomi</taxon>
        <taxon>Lepidosauria</taxon>
        <taxon>Squamata</taxon>
        <taxon>Bifurcata</taxon>
        <taxon>Unidentata</taxon>
        <taxon>Episquamata</taxon>
        <taxon>Toxicofera</taxon>
        <taxon>Serpentes</taxon>
        <taxon>Colubroidea</taxon>
        <taxon>Dipsadidae</taxon>
        <taxon>Phalotris</taxon>
    </lineage>
</organism>
<keyword evidence="2" id="KW-0964">Secreted</keyword>
<dbReference type="InterPro" id="IPR050111">
    <property type="entry name" value="C-type_lectin/snaclec_domain"/>
</dbReference>
<name>A0A182C5Y5_9SAUR</name>
<dbReference type="PRINTS" id="PR01504">
    <property type="entry name" value="PNCREATITSAP"/>
</dbReference>
<dbReference type="AlphaFoldDB" id="A0A182C5Y5"/>
<proteinExistence type="predicted"/>
<dbReference type="SMART" id="SM00034">
    <property type="entry name" value="CLECT"/>
    <property type="match status" value="1"/>
</dbReference>
<dbReference type="GO" id="GO:0005576">
    <property type="term" value="C:extracellular region"/>
    <property type="evidence" value="ECO:0007669"/>
    <property type="project" value="UniProtKB-SubCell"/>
</dbReference>
<dbReference type="PANTHER" id="PTHR22803">
    <property type="entry name" value="MANNOSE, PHOSPHOLIPASE, LECTIN RECEPTOR RELATED"/>
    <property type="match status" value="1"/>
</dbReference>
<sequence>MGQFIFVNLGLLVVAFSLRGSEACCPCGWSSYDKYCYKVFAKEKVWDDAEKFCMEQGKGGHVVSLGSIEEGDFVGKLISKKLKNQPDFVWIGMRAQDQGLQCSRRWSDGSTMVYENWNGLYSKKCLTLTKRTEYLKWLNYNCGFTLPFVCKFLAEPDDPE</sequence>
<dbReference type="InterPro" id="IPR018378">
    <property type="entry name" value="C-type_lectin_CS"/>
</dbReference>
<feature type="signal peptide" evidence="4">
    <location>
        <begin position="1"/>
        <end position="23"/>
    </location>
</feature>
<keyword evidence="3" id="KW-1015">Disulfide bond</keyword>
<evidence type="ECO:0000256" key="2">
    <source>
        <dbReference type="ARBA" id="ARBA00022525"/>
    </source>
</evidence>
<keyword evidence="6" id="KW-0430">Lectin</keyword>
<feature type="domain" description="C-type lectin" evidence="5">
    <location>
        <begin position="32"/>
        <end position="151"/>
    </location>
</feature>
<dbReference type="GO" id="GO:0030246">
    <property type="term" value="F:carbohydrate binding"/>
    <property type="evidence" value="ECO:0007669"/>
    <property type="project" value="UniProtKB-KW"/>
</dbReference>
<protein>
    <submittedName>
        <fullName evidence="6">C-type lectin</fullName>
    </submittedName>
</protein>
<dbReference type="InterPro" id="IPR016186">
    <property type="entry name" value="C-type_lectin-like/link_sf"/>
</dbReference>